<gene>
    <name evidence="2" type="ORF">Pmani_013236</name>
</gene>
<protein>
    <submittedName>
        <fullName evidence="2">Uncharacterized protein</fullName>
    </submittedName>
</protein>
<dbReference type="AlphaFoldDB" id="A0AAE1UDU5"/>
<evidence type="ECO:0000313" key="2">
    <source>
        <dbReference type="EMBL" id="KAK4315545.1"/>
    </source>
</evidence>
<comment type="caution">
    <text evidence="2">The sequence shown here is derived from an EMBL/GenBank/DDBJ whole genome shotgun (WGS) entry which is preliminary data.</text>
</comment>
<proteinExistence type="predicted"/>
<reference evidence="2" key="1">
    <citation type="submission" date="2023-11" db="EMBL/GenBank/DDBJ databases">
        <title>Genome assemblies of two species of porcelain crab, Petrolisthes cinctipes and Petrolisthes manimaculis (Anomura: Porcellanidae).</title>
        <authorList>
            <person name="Angst P."/>
        </authorList>
    </citation>
    <scope>NUCLEOTIDE SEQUENCE</scope>
    <source>
        <strain evidence="2">PB745_02</strain>
        <tissue evidence="2">Gill</tissue>
    </source>
</reference>
<keyword evidence="1" id="KW-0175">Coiled coil</keyword>
<sequence>MLQYKIQVESEREERRAQMELEVRKLELEMEKYKVDHEPRRPVMSGVSSEQHRSLCCRTCRVVEMERWHETVVGLEVSTHLCCQAGDEVLELGDFVQGGDVADLGFVRDGVHELIYKLG</sequence>
<keyword evidence="3" id="KW-1185">Reference proteome</keyword>
<organism evidence="2 3">
    <name type="scientific">Petrolisthes manimaculis</name>
    <dbReference type="NCBI Taxonomy" id="1843537"/>
    <lineage>
        <taxon>Eukaryota</taxon>
        <taxon>Metazoa</taxon>
        <taxon>Ecdysozoa</taxon>
        <taxon>Arthropoda</taxon>
        <taxon>Crustacea</taxon>
        <taxon>Multicrustacea</taxon>
        <taxon>Malacostraca</taxon>
        <taxon>Eumalacostraca</taxon>
        <taxon>Eucarida</taxon>
        <taxon>Decapoda</taxon>
        <taxon>Pleocyemata</taxon>
        <taxon>Anomura</taxon>
        <taxon>Galatheoidea</taxon>
        <taxon>Porcellanidae</taxon>
        <taxon>Petrolisthes</taxon>
    </lineage>
</organism>
<accession>A0AAE1UDU5</accession>
<feature type="coiled-coil region" evidence="1">
    <location>
        <begin position="9"/>
        <end position="36"/>
    </location>
</feature>
<name>A0AAE1UDU5_9EUCA</name>
<dbReference type="EMBL" id="JAWZYT010001108">
    <property type="protein sequence ID" value="KAK4315545.1"/>
    <property type="molecule type" value="Genomic_DNA"/>
</dbReference>
<evidence type="ECO:0000313" key="3">
    <source>
        <dbReference type="Proteomes" id="UP001292094"/>
    </source>
</evidence>
<evidence type="ECO:0000256" key="1">
    <source>
        <dbReference type="SAM" id="Coils"/>
    </source>
</evidence>
<dbReference type="Proteomes" id="UP001292094">
    <property type="component" value="Unassembled WGS sequence"/>
</dbReference>